<dbReference type="PANTHER" id="PTHR43386">
    <property type="entry name" value="OLIGOPEPTIDE TRANSPORT SYSTEM PERMEASE PROTEIN APPC"/>
    <property type="match status" value="1"/>
</dbReference>
<keyword evidence="10" id="KW-1185">Reference proteome</keyword>
<reference evidence="9 10" key="1">
    <citation type="submission" date="2019-05" db="EMBL/GenBank/DDBJ databases">
        <title>Psychrobacillus vulpis sp. nov., a new species isolated from feces of a red fox that inhabits in The Tablas de Daimiel Natural Park, Albacete, Spain.</title>
        <authorList>
            <person name="Rodriguez M."/>
            <person name="Reina J.C."/>
            <person name="Bejar V."/>
            <person name="Llamas I."/>
        </authorList>
    </citation>
    <scope>NUCLEOTIDE SEQUENCE [LARGE SCALE GENOMIC DNA]</scope>
    <source>
        <strain evidence="9 10">NHI-2</strain>
    </source>
</reference>
<dbReference type="EMBL" id="VDGG01000014">
    <property type="protein sequence ID" value="TQR15669.1"/>
    <property type="molecule type" value="Genomic_DNA"/>
</dbReference>
<dbReference type="SUPFAM" id="SSF161098">
    <property type="entry name" value="MetI-like"/>
    <property type="match status" value="1"/>
</dbReference>
<keyword evidence="2 7" id="KW-0813">Transport</keyword>
<dbReference type="Proteomes" id="UP000318937">
    <property type="component" value="Unassembled WGS sequence"/>
</dbReference>
<feature type="transmembrane region" description="Helical" evidence="7">
    <location>
        <begin position="93"/>
        <end position="119"/>
    </location>
</feature>
<dbReference type="InterPro" id="IPR035906">
    <property type="entry name" value="MetI-like_sf"/>
</dbReference>
<dbReference type="GO" id="GO:0055085">
    <property type="term" value="P:transmembrane transport"/>
    <property type="evidence" value="ECO:0007669"/>
    <property type="project" value="InterPro"/>
</dbReference>
<gene>
    <name evidence="9" type="ORF">FG383_08075</name>
</gene>
<name>A0A544TE40_9BACI</name>
<feature type="transmembrane region" description="Helical" evidence="7">
    <location>
        <begin position="210"/>
        <end position="238"/>
    </location>
</feature>
<keyword evidence="6 7" id="KW-0472">Membrane</keyword>
<comment type="similarity">
    <text evidence="7">Belongs to the binding-protein-dependent transport system permease family.</text>
</comment>
<dbReference type="PANTHER" id="PTHR43386:SF1">
    <property type="entry name" value="D,D-DIPEPTIDE TRANSPORT SYSTEM PERMEASE PROTEIN DDPC-RELATED"/>
    <property type="match status" value="1"/>
</dbReference>
<proteinExistence type="inferred from homology"/>
<evidence type="ECO:0000256" key="3">
    <source>
        <dbReference type="ARBA" id="ARBA00022475"/>
    </source>
</evidence>
<dbReference type="GO" id="GO:0005886">
    <property type="term" value="C:plasma membrane"/>
    <property type="evidence" value="ECO:0007669"/>
    <property type="project" value="UniProtKB-SubCell"/>
</dbReference>
<dbReference type="CDD" id="cd06261">
    <property type="entry name" value="TM_PBP2"/>
    <property type="match status" value="1"/>
</dbReference>
<dbReference type="Gene3D" id="1.10.3720.10">
    <property type="entry name" value="MetI-like"/>
    <property type="match status" value="1"/>
</dbReference>
<evidence type="ECO:0000256" key="6">
    <source>
        <dbReference type="ARBA" id="ARBA00023136"/>
    </source>
</evidence>
<dbReference type="Pfam" id="PF12911">
    <property type="entry name" value="OppC_N"/>
    <property type="match status" value="1"/>
</dbReference>
<evidence type="ECO:0000256" key="5">
    <source>
        <dbReference type="ARBA" id="ARBA00022989"/>
    </source>
</evidence>
<keyword evidence="5 7" id="KW-1133">Transmembrane helix</keyword>
<dbReference type="Pfam" id="PF00528">
    <property type="entry name" value="BPD_transp_1"/>
    <property type="match status" value="1"/>
</dbReference>
<feature type="transmembrane region" description="Helical" evidence="7">
    <location>
        <begin position="131"/>
        <end position="149"/>
    </location>
</feature>
<evidence type="ECO:0000256" key="1">
    <source>
        <dbReference type="ARBA" id="ARBA00004651"/>
    </source>
</evidence>
<feature type="transmembrane region" description="Helical" evidence="7">
    <location>
        <begin position="28"/>
        <end position="49"/>
    </location>
</feature>
<dbReference type="InterPro" id="IPR025966">
    <property type="entry name" value="OppC_N"/>
</dbReference>
<keyword evidence="4 7" id="KW-0812">Transmembrane</keyword>
<dbReference type="InterPro" id="IPR000515">
    <property type="entry name" value="MetI-like"/>
</dbReference>
<feature type="domain" description="ABC transmembrane type-1" evidence="8">
    <location>
        <begin position="89"/>
        <end position="280"/>
    </location>
</feature>
<organism evidence="9 10">
    <name type="scientific">Psychrobacillus soli</name>
    <dbReference type="NCBI Taxonomy" id="1543965"/>
    <lineage>
        <taxon>Bacteria</taxon>
        <taxon>Bacillati</taxon>
        <taxon>Bacillota</taxon>
        <taxon>Bacilli</taxon>
        <taxon>Bacillales</taxon>
        <taxon>Bacillaceae</taxon>
        <taxon>Psychrobacillus</taxon>
    </lineage>
</organism>
<keyword evidence="3" id="KW-1003">Cell membrane</keyword>
<comment type="caution">
    <text evidence="9">The sequence shown here is derived from an EMBL/GenBank/DDBJ whole genome shotgun (WGS) entry which is preliminary data.</text>
</comment>
<protein>
    <submittedName>
        <fullName evidence="9">ABC transporter permease</fullName>
    </submittedName>
</protein>
<sequence>MTTSAIEVKAKKTSLLKIRMKKMRSNKLATIGLLVCIGMTLLSVFAPFITSYDPAQMNLSNITQAPSAEHIFGTDKLGRDVFAQVLYGGRVSIYVGVLSALGGTIIGVLAGAIAGYFGGKIDSILLRFSEIFMTFPQLILVLVLVSLLGQGVNNLIIVFVITGWMTTFRLVRNEFLTVREETYVSVCRSFGIPTSSIIFKHMLPNTMSPIIVAFTVNVAGFILAEAGLSFLGLGVPVTTPTWGNIMNAAQSIDVVTNYWWLWLAPGIAISLFVLAINFLGDGLRDILDPKQ</sequence>
<dbReference type="OrthoDB" id="9797472at2"/>
<evidence type="ECO:0000256" key="4">
    <source>
        <dbReference type="ARBA" id="ARBA00022692"/>
    </source>
</evidence>
<dbReference type="InterPro" id="IPR050366">
    <property type="entry name" value="BP-dependent_transpt_permease"/>
</dbReference>
<comment type="subcellular location">
    <subcellularLocation>
        <location evidence="1 7">Cell membrane</location>
        <topology evidence="1 7">Multi-pass membrane protein</topology>
    </subcellularLocation>
</comment>
<evidence type="ECO:0000256" key="2">
    <source>
        <dbReference type="ARBA" id="ARBA00022448"/>
    </source>
</evidence>
<evidence type="ECO:0000259" key="8">
    <source>
        <dbReference type="PROSITE" id="PS50928"/>
    </source>
</evidence>
<feature type="transmembrane region" description="Helical" evidence="7">
    <location>
        <begin position="258"/>
        <end position="280"/>
    </location>
</feature>
<evidence type="ECO:0000313" key="10">
    <source>
        <dbReference type="Proteomes" id="UP000318937"/>
    </source>
</evidence>
<accession>A0A544TE40</accession>
<evidence type="ECO:0000313" key="9">
    <source>
        <dbReference type="EMBL" id="TQR15669.1"/>
    </source>
</evidence>
<dbReference type="AlphaFoldDB" id="A0A544TE40"/>
<dbReference type="PROSITE" id="PS50928">
    <property type="entry name" value="ABC_TM1"/>
    <property type="match status" value="1"/>
</dbReference>
<evidence type="ECO:0000256" key="7">
    <source>
        <dbReference type="RuleBase" id="RU363032"/>
    </source>
</evidence>